<dbReference type="AlphaFoldDB" id="X1RK81"/>
<proteinExistence type="predicted"/>
<dbReference type="InterPro" id="IPR052930">
    <property type="entry name" value="TA_antitoxin_MntA"/>
</dbReference>
<dbReference type="PANTHER" id="PTHR43852:SF3">
    <property type="entry name" value="NUCLEOTIDYLTRANSFERASE"/>
    <property type="match status" value="1"/>
</dbReference>
<dbReference type="SUPFAM" id="SSF81301">
    <property type="entry name" value="Nucleotidyltransferase"/>
    <property type="match status" value="1"/>
</dbReference>
<dbReference type="NCBIfam" id="NF047752">
    <property type="entry name" value="MntA_antitoxin"/>
    <property type="match status" value="1"/>
</dbReference>
<dbReference type="CDD" id="cd05403">
    <property type="entry name" value="NT_KNTase_like"/>
    <property type="match status" value="1"/>
</dbReference>
<protein>
    <recommendedName>
        <fullName evidence="1">Polymerase beta nucleotidyltransferase domain-containing protein</fullName>
    </recommendedName>
</protein>
<accession>X1RK81</accession>
<feature type="domain" description="Polymerase beta nucleotidyltransferase" evidence="1">
    <location>
        <begin position="9"/>
        <end position="103"/>
    </location>
</feature>
<dbReference type="Gene3D" id="3.30.460.10">
    <property type="entry name" value="Beta Polymerase, domain 2"/>
    <property type="match status" value="1"/>
</dbReference>
<dbReference type="InterPro" id="IPR043519">
    <property type="entry name" value="NT_sf"/>
</dbReference>
<dbReference type="InterPro" id="IPR041633">
    <property type="entry name" value="Polbeta"/>
</dbReference>
<evidence type="ECO:0000313" key="2">
    <source>
        <dbReference type="EMBL" id="GAI63565.1"/>
    </source>
</evidence>
<evidence type="ECO:0000259" key="1">
    <source>
        <dbReference type="Pfam" id="PF18765"/>
    </source>
</evidence>
<reference evidence="2" key="1">
    <citation type="journal article" date="2014" name="Front. Microbiol.">
        <title>High frequency of phylogenetically diverse reductive dehalogenase-homologous genes in deep subseafloor sedimentary metagenomes.</title>
        <authorList>
            <person name="Kawai M."/>
            <person name="Futagami T."/>
            <person name="Toyoda A."/>
            <person name="Takaki Y."/>
            <person name="Nishi S."/>
            <person name="Hori S."/>
            <person name="Arai W."/>
            <person name="Tsubouchi T."/>
            <person name="Morono Y."/>
            <person name="Uchiyama I."/>
            <person name="Ito T."/>
            <person name="Fujiyama A."/>
            <person name="Inagaki F."/>
            <person name="Takami H."/>
        </authorList>
    </citation>
    <scope>NUCLEOTIDE SEQUENCE</scope>
    <source>
        <strain evidence="2">Expedition CK06-06</strain>
    </source>
</reference>
<sequence length="140" mass="16638">MKSRLEVTEKLKKYFATKPEIYSAYLFGSVVEKKQRKDSDIDIALFINDKKIKNPLLYRMKLNTDLMELLKRKTDLVILNFANLLLRAQVFEKGQLIYEKDENKRALFQAYSMGLYYDYKKYLGFHSRHLKKKIKEVGLG</sequence>
<dbReference type="EMBL" id="BARW01003117">
    <property type="protein sequence ID" value="GAI63565.1"/>
    <property type="molecule type" value="Genomic_DNA"/>
</dbReference>
<name>X1RK81_9ZZZZ</name>
<comment type="caution">
    <text evidence="2">The sequence shown here is derived from an EMBL/GenBank/DDBJ whole genome shotgun (WGS) entry which is preliminary data.</text>
</comment>
<gene>
    <name evidence="2" type="ORF">S12H4_08161</name>
</gene>
<dbReference type="PANTHER" id="PTHR43852">
    <property type="entry name" value="NUCLEOTIDYLTRANSFERASE"/>
    <property type="match status" value="1"/>
</dbReference>
<dbReference type="Pfam" id="PF18765">
    <property type="entry name" value="Polbeta"/>
    <property type="match status" value="1"/>
</dbReference>
<organism evidence="2">
    <name type="scientific">marine sediment metagenome</name>
    <dbReference type="NCBI Taxonomy" id="412755"/>
    <lineage>
        <taxon>unclassified sequences</taxon>
        <taxon>metagenomes</taxon>
        <taxon>ecological metagenomes</taxon>
    </lineage>
</organism>